<dbReference type="PANTHER" id="PTHR42753">
    <property type="entry name" value="MITOCHONDRIAL RIBOSOME PROTEIN L39/PROLYL-TRNA LIGASE FAMILY MEMBER"/>
    <property type="match status" value="1"/>
</dbReference>
<dbReference type="InterPro" id="IPR036621">
    <property type="entry name" value="Anticodon-bd_dom_sf"/>
</dbReference>
<dbReference type="PROSITE" id="PS50862">
    <property type="entry name" value="AA_TRNA_LIGASE_II"/>
    <property type="match status" value="1"/>
</dbReference>
<keyword evidence="6" id="KW-0648">Protein biosynthesis</keyword>
<evidence type="ECO:0000313" key="12">
    <source>
        <dbReference type="Proteomes" id="UP000094565"/>
    </source>
</evidence>
<dbReference type="GO" id="GO:0004827">
    <property type="term" value="F:proline-tRNA ligase activity"/>
    <property type="evidence" value="ECO:0007669"/>
    <property type="project" value="UniProtKB-EC"/>
</dbReference>
<dbReference type="InterPro" id="IPR045864">
    <property type="entry name" value="aa-tRNA-synth_II/BPL/LPL"/>
</dbReference>
<evidence type="ECO:0000256" key="8">
    <source>
        <dbReference type="ARBA" id="ARBA00029731"/>
    </source>
</evidence>
<dbReference type="InterPro" id="IPR002316">
    <property type="entry name" value="Pro-tRNA-ligase_IIa"/>
</dbReference>
<dbReference type="SUPFAM" id="SSF55681">
    <property type="entry name" value="Class II aaRS and biotin synthetases"/>
    <property type="match status" value="1"/>
</dbReference>
<evidence type="ECO:0000259" key="10">
    <source>
        <dbReference type="PROSITE" id="PS50862"/>
    </source>
</evidence>
<evidence type="ECO:0000256" key="4">
    <source>
        <dbReference type="ARBA" id="ARBA00022741"/>
    </source>
</evidence>
<keyword evidence="12" id="KW-1185">Reference proteome</keyword>
<dbReference type="SUPFAM" id="SSF52954">
    <property type="entry name" value="Class II aaRS ABD-related"/>
    <property type="match status" value="1"/>
</dbReference>
<comment type="catalytic activity">
    <reaction evidence="9">
        <text>tRNA(Pro) + L-proline + ATP = L-prolyl-tRNA(Pro) + AMP + diphosphate</text>
        <dbReference type="Rhea" id="RHEA:14305"/>
        <dbReference type="Rhea" id="RHEA-COMP:9700"/>
        <dbReference type="Rhea" id="RHEA-COMP:9702"/>
        <dbReference type="ChEBI" id="CHEBI:30616"/>
        <dbReference type="ChEBI" id="CHEBI:33019"/>
        <dbReference type="ChEBI" id="CHEBI:60039"/>
        <dbReference type="ChEBI" id="CHEBI:78442"/>
        <dbReference type="ChEBI" id="CHEBI:78532"/>
        <dbReference type="ChEBI" id="CHEBI:456215"/>
        <dbReference type="EC" id="6.1.1.15"/>
    </reaction>
</comment>
<dbReference type="Gene3D" id="3.30.930.10">
    <property type="entry name" value="Bira Bifunctional Protein, Domain 2"/>
    <property type="match status" value="2"/>
</dbReference>
<accession>A0A1B2JCY7</accession>
<proteinExistence type="inferred from homology"/>
<dbReference type="OrthoDB" id="10267474at2759"/>
<sequence length="585" mass="66683">MLCQLRGTVDDSKLPGIPQGPMPFNLSWRASIRYYSTSLQGSKLFPVKELTTHDILLQSRFIYQPAAGLVHWLPLGLRTYRKLQAVIRKRMDQAGGLEMELSSLSSKNLWEKTKRWDNNELFKFKDSKYRDYCLVPTCEEEITNLIGDLCSSYKDLPLLTYQIARKYRDELRPRGGLLRGREFLMKDAYSFDLTKEDALRSFDNVNEAYRKIFEDLKLPVTVANADSGSIGGDLSLEYHLIHKSGEDVLFECNSCQTVSNVEKCQSLPEKGFKGAKEAECQYFINKDRNTLIIMYYPKGRTLTPRYIMDEIPDIDFSIDEEMALAMFKNESEESSSFLVKEIIRVIDPRVTSNTNMPDLKVLYHRNSMFTFTDIPIVEAVAGERCYECEKGTLSEHTAIEVGHTFYLDKKYSSPLDCTVVNEKNESTIVYMGCYGIGVSRLIAAIAQTGRDEVGLTWPQIIAPYQITLLSNKTSNEENLDVVAELLSSFDLQVDGRDGKFSMGHKLKQSKVAGIPLQIIVGKHFPLIEIEVRSPIQHSQELKDLYKRKTWDWEIQESPQTAGCSEKHLVHLTGLAQVVDLLLKCL</sequence>
<evidence type="ECO:0000256" key="5">
    <source>
        <dbReference type="ARBA" id="ARBA00022840"/>
    </source>
</evidence>
<organism evidence="11 12">
    <name type="scientific">Komagataella pastoris</name>
    <name type="common">Yeast</name>
    <name type="synonym">Pichia pastoris</name>
    <dbReference type="NCBI Taxonomy" id="4922"/>
    <lineage>
        <taxon>Eukaryota</taxon>
        <taxon>Fungi</taxon>
        <taxon>Dikarya</taxon>
        <taxon>Ascomycota</taxon>
        <taxon>Saccharomycotina</taxon>
        <taxon>Pichiomycetes</taxon>
        <taxon>Pichiales</taxon>
        <taxon>Pichiaceae</taxon>
        <taxon>Komagataella</taxon>
    </lineage>
</organism>
<gene>
    <name evidence="11" type="primary">AIM10</name>
    <name evidence="11" type="ORF">ATY40_BA7502092</name>
</gene>
<feature type="domain" description="Aminoacyl-transfer RNA synthetases class-II family profile" evidence="10">
    <location>
        <begin position="76"/>
        <end position="458"/>
    </location>
</feature>
<keyword evidence="4" id="KW-0547">Nucleotide-binding</keyword>
<dbReference type="InterPro" id="IPR006195">
    <property type="entry name" value="aa-tRNA-synth_II"/>
</dbReference>
<keyword evidence="3" id="KW-0436">Ligase</keyword>
<protein>
    <recommendedName>
        <fullName evidence="2">proline--tRNA ligase</fullName>
        <ecNumber evidence="2">6.1.1.15</ecNumber>
    </recommendedName>
    <alternativeName>
        <fullName evidence="8">Prolyl-tRNA synthetase</fullName>
    </alternativeName>
</protein>
<dbReference type="EC" id="6.1.1.15" evidence="2"/>
<dbReference type="EMBL" id="CP014585">
    <property type="protein sequence ID" value="ANZ75668.1"/>
    <property type="molecule type" value="Genomic_DNA"/>
</dbReference>
<evidence type="ECO:0000256" key="6">
    <source>
        <dbReference type="ARBA" id="ARBA00022917"/>
    </source>
</evidence>
<dbReference type="PANTHER" id="PTHR42753:SF2">
    <property type="entry name" value="PROLINE--TRNA LIGASE"/>
    <property type="match status" value="1"/>
</dbReference>
<comment type="similarity">
    <text evidence="1">Belongs to the class-II aminoacyl-tRNA synthetase family.</text>
</comment>
<dbReference type="Proteomes" id="UP000094565">
    <property type="component" value="Chromosome 2"/>
</dbReference>
<evidence type="ECO:0000256" key="1">
    <source>
        <dbReference type="ARBA" id="ARBA00008226"/>
    </source>
</evidence>
<dbReference type="Gene3D" id="3.40.50.800">
    <property type="entry name" value="Anticodon-binding domain"/>
    <property type="match status" value="1"/>
</dbReference>
<name>A0A1B2JCY7_PICPA</name>
<dbReference type="PRINTS" id="PR01046">
    <property type="entry name" value="TRNASYNTHPRO"/>
</dbReference>
<reference evidence="11 12" key="1">
    <citation type="submission" date="2016-02" db="EMBL/GenBank/DDBJ databases">
        <title>Comparative genomic and transcriptomic foundation for Pichia pastoris.</title>
        <authorList>
            <person name="Love K.R."/>
            <person name="Shah K.A."/>
            <person name="Whittaker C.A."/>
            <person name="Wu J."/>
            <person name="Bartlett M.C."/>
            <person name="Ma D."/>
            <person name="Leeson R.L."/>
            <person name="Priest M."/>
            <person name="Young S.K."/>
            <person name="Love J.C."/>
        </authorList>
    </citation>
    <scope>NUCLEOTIDE SEQUENCE [LARGE SCALE GENOMIC DNA]</scope>
    <source>
        <strain evidence="11 12">ATCC 28485</strain>
    </source>
</reference>
<evidence type="ECO:0000256" key="7">
    <source>
        <dbReference type="ARBA" id="ARBA00023146"/>
    </source>
</evidence>
<dbReference type="GO" id="GO:0006433">
    <property type="term" value="P:prolyl-tRNA aminoacylation"/>
    <property type="evidence" value="ECO:0007669"/>
    <property type="project" value="InterPro"/>
</dbReference>
<dbReference type="AlphaFoldDB" id="A0A1B2JCY7"/>
<keyword evidence="7" id="KW-0030">Aminoacyl-tRNA synthetase</keyword>
<evidence type="ECO:0000313" key="11">
    <source>
        <dbReference type="EMBL" id="ANZ75668.1"/>
    </source>
</evidence>
<dbReference type="GO" id="GO:0005524">
    <property type="term" value="F:ATP binding"/>
    <property type="evidence" value="ECO:0007669"/>
    <property type="project" value="UniProtKB-KW"/>
</dbReference>
<evidence type="ECO:0000256" key="3">
    <source>
        <dbReference type="ARBA" id="ARBA00022598"/>
    </source>
</evidence>
<dbReference type="GO" id="GO:0005739">
    <property type="term" value="C:mitochondrion"/>
    <property type="evidence" value="ECO:0007669"/>
    <property type="project" value="TreeGrafter"/>
</dbReference>
<dbReference type="Pfam" id="PF00587">
    <property type="entry name" value="tRNA-synt_2b"/>
    <property type="match status" value="1"/>
</dbReference>
<dbReference type="InterPro" id="IPR050062">
    <property type="entry name" value="Pro-tRNA_synthetase"/>
</dbReference>
<dbReference type="InterPro" id="IPR002314">
    <property type="entry name" value="aa-tRNA-synt_IIb"/>
</dbReference>
<evidence type="ECO:0000256" key="9">
    <source>
        <dbReference type="ARBA" id="ARBA00047671"/>
    </source>
</evidence>
<keyword evidence="5" id="KW-0067">ATP-binding</keyword>
<evidence type="ECO:0000256" key="2">
    <source>
        <dbReference type="ARBA" id="ARBA00012831"/>
    </source>
</evidence>